<evidence type="ECO:0000313" key="1">
    <source>
        <dbReference type="EMBL" id="MEA5258482.1"/>
    </source>
</evidence>
<gene>
    <name evidence="1" type="ORF">VB264_11870</name>
</gene>
<evidence type="ECO:0008006" key="3">
    <source>
        <dbReference type="Google" id="ProtNLM"/>
    </source>
</evidence>
<dbReference type="SUPFAM" id="SSF52172">
    <property type="entry name" value="CheY-like"/>
    <property type="match status" value="1"/>
</dbReference>
<accession>A0ABU5QN37</accession>
<proteinExistence type="predicted"/>
<organism evidence="1 2">
    <name type="scientific">Arcicella aquatica</name>
    <dbReference type="NCBI Taxonomy" id="217141"/>
    <lineage>
        <taxon>Bacteria</taxon>
        <taxon>Pseudomonadati</taxon>
        <taxon>Bacteroidota</taxon>
        <taxon>Cytophagia</taxon>
        <taxon>Cytophagales</taxon>
        <taxon>Flectobacillaceae</taxon>
        <taxon>Arcicella</taxon>
    </lineage>
</organism>
<comment type="caution">
    <text evidence="1">The sequence shown here is derived from an EMBL/GenBank/DDBJ whole genome shotgun (WGS) entry which is preliminary data.</text>
</comment>
<protein>
    <recommendedName>
        <fullName evidence="3">Response regulator receiver domain-containing protein</fullName>
    </recommendedName>
</protein>
<reference evidence="1 2" key="1">
    <citation type="submission" date="2023-12" db="EMBL/GenBank/DDBJ databases">
        <title>Novel species of the genus Arcicella isolated from rivers.</title>
        <authorList>
            <person name="Lu H."/>
        </authorList>
    </citation>
    <scope>NUCLEOTIDE SEQUENCE [LARGE SCALE GENOMIC DNA]</scope>
    <source>
        <strain evidence="1 2">LMG 21963</strain>
    </source>
</reference>
<evidence type="ECO:0000313" key="2">
    <source>
        <dbReference type="Proteomes" id="UP001304671"/>
    </source>
</evidence>
<sequence length="199" mass="22982">MNKSNVNIIIIDDELDLEDDPLVFELNQIHNSVNILHTPDEGIEFVKNNLNQKNIVLLDYRFTADTHNGSFVLDEIRKVSKSIPVILWTANADKINEYVEIINNQVFAVMAKAPYEPLLEKIKEAEILLNSSIEGALEEWILIQEENQDQPYMITANGEQYTLNDLLRLIRLEDPIGKEIEKDLIMLTIDLLLRQKEKL</sequence>
<keyword evidence="2" id="KW-1185">Reference proteome</keyword>
<dbReference type="Proteomes" id="UP001304671">
    <property type="component" value="Unassembled WGS sequence"/>
</dbReference>
<dbReference type="Gene3D" id="3.40.50.2300">
    <property type="match status" value="1"/>
</dbReference>
<dbReference type="RefSeq" id="WP_323249611.1">
    <property type="nucleotide sequence ID" value="NZ_JAYFUL010000017.1"/>
</dbReference>
<name>A0ABU5QN37_9BACT</name>
<dbReference type="EMBL" id="JAYFUL010000017">
    <property type="protein sequence ID" value="MEA5258482.1"/>
    <property type="molecule type" value="Genomic_DNA"/>
</dbReference>
<dbReference type="InterPro" id="IPR011006">
    <property type="entry name" value="CheY-like_superfamily"/>
</dbReference>